<accession>A0ABU6QFH4</accession>
<comment type="caution">
    <text evidence="2">The sequence shown here is derived from an EMBL/GenBank/DDBJ whole genome shotgun (WGS) entry which is preliminary data.</text>
</comment>
<dbReference type="Proteomes" id="UP001341840">
    <property type="component" value="Unassembled WGS sequence"/>
</dbReference>
<evidence type="ECO:0000313" key="2">
    <source>
        <dbReference type="EMBL" id="MED6110624.1"/>
    </source>
</evidence>
<proteinExistence type="predicted"/>
<feature type="non-terminal residue" evidence="2">
    <location>
        <position position="1"/>
    </location>
</feature>
<keyword evidence="3" id="KW-1185">Reference proteome</keyword>
<sequence>NRSTRPAQAPVPHAYVWVTKSQHFQSRSSVLLATLKRNTSSTTSKVLRPGARITRPGVSHPAFRDKLTTAMLRHPVPTSRHASHQNSASRMKTKPRPGAMHLCLGVGKLSSPANPAPRPRPGVLHQRPSVGLQTKS</sequence>
<reference evidence="2 3" key="1">
    <citation type="journal article" date="2023" name="Plants (Basel)">
        <title>Bridging the Gap: Combining Genomics and Transcriptomics Approaches to Understand Stylosanthes scabra, an Orphan Legume from the Brazilian Caatinga.</title>
        <authorList>
            <person name="Ferreira-Neto J.R.C."/>
            <person name="da Silva M.D."/>
            <person name="Binneck E."/>
            <person name="de Melo N.F."/>
            <person name="da Silva R.H."/>
            <person name="de Melo A.L.T.M."/>
            <person name="Pandolfi V."/>
            <person name="Bustamante F.O."/>
            <person name="Brasileiro-Vidal A.C."/>
            <person name="Benko-Iseppon A.M."/>
        </authorList>
    </citation>
    <scope>NUCLEOTIDE SEQUENCE [LARGE SCALE GENOMIC DNA]</scope>
    <source>
        <tissue evidence="2">Leaves</tissue>
    </source>
</reference>
<feature type="region of interest" description="Disordered" evidence="1">
    <location>
        <begin position="74"/>
        <end position="136"/>
    </location>
</feature>
<protein>
    <submittedName>
        <fullName evidence="2">Uncharacterized protein</fullName>
    </submittedName>
</protein>
<evidence type="ECO:0000256" key="1">
    <source>
        <dbReference type="SAM" id="MobiDB-lite"/>
    </source>
</evidence>
<dbReference type="EMBL" id="JASCZI010000269">
    <property type="protein sequence ID" value="MED6110624.1"/>
    <property type="molecule type" value="Genomic_DNA"/>
</dbReference>
<gene>
    <name evidence="2" type="ORF">PIB30_044757</name>
</gene>
<name>A0ABU6QFH4_9FABA</name>
<evidence type="ECO:0000313" key="3">
    <source>
        <dbReference type="Proteomes" id="UP001341840"/>
    </source>
</evidence>
<organism evidence="2 3">
    <name type="scientific">Stylosanthes scabra</name>
    <dbReference type="NCBI Taxonomy" id="79078"/>
    <lineage>
        <taxon>Eukaryota</taxon>
        <taxon>Viridiplantae</taxon>
        <taxon>Streptophyta</taxon>
        <taxon>Embryophyta</taxon>
        <taxon>Tracheophyta</taxon>
        <taxon>Spermatophyta</taxon>
        <taxon>Magnoliopsida</taxon>
        <taxon>eudicotyledons</taxon>
        <taxon>Gunneridae</taxon>
        <taxon>Pentapetalae</taxon>
        <taxon>rosids</taxon>
        <taxon>fabids</taxon>
        <taxon>Fabales</taxon>
        <taxon>Fabaceae</taxon>
        <taxon>Papilionoideae</taxon>
        <taxon>50 kb inversion clade</taxon>
        <taxon>dalbergioids sensu lato</taxon>
        <taxon>Dalbergieae</taxon>
        <taxon>Pterocarpus clade</taxon>
        <taxon>Stylosanthes</taxon>
    </lineage>
</organism>